<evidence type="ECO:0000256" key="1">
    <source>
        <dbReference type="ARBA" id="ARBA00010945"/>
    </source>
</evidence>
<keyword evidence="4" id="KW-1185">Reference proteome</keyword>
<dbReference type="CDD" id="cd03468">
    <property type="entry name" value="PolY_like"/>
    <property type="match status" value="1"/>
</dbReference>
<dbReference type="PATRIC" id="fig|1348774.3.peg.3315"/>
<organism evidence="3 4">
    <name type="scientific">Croceicoccus naphthovorans</name>
    <dbReference type="NCBI Taxonomy" id="1348774"/>
    <lineage>
        <taxon>Bacteria</taxon>
        <taxon>Pseudomonadati</taxon>
        <taxon>Pseudomonadota</taxon>
        <taxon>Alphaproteobacteria</taxon>
        <taxon>Sphingomonadales</taxon>
        <taxon>Erythrobacteraceae</taxon>
        <taxon>Croceicoccus</taxon>
    </lineage>
</organism>
<dbReference type="EMBL" id="CP011770">
    <property type="protein sequence ID" value="AKM11099.1"/>
    <property type="molecule type" value="Genomic_DNA"/>
</dbReference>
<dbReference type="InterPro" id="IPR050356">
    <property type="entry name" value="SulA_CellDiv_inhibitor"/>
</dbReference>
<keyword evidence="2" id="KW-0227">DNA damage</keyword>
<dbReference type="GO" id="GO:0006281">
    <property type="term" value="P:DNA repair"/>
    <property type="evidence" value="ECO:0007669"/>
    <property type="project" value="InterPro"/>
</dbReference>
<dbReference type="RefSeq" id="WP_047822343.1">
    <property type="nucleotide sequence ID" value="NZ_CP011770.1"/>
</dbReference>
<dbReference type="STRING" id="1348774.AB433_15770"/>
<reference evidence="3 4" key="1">
    <citation type="submission" date="2015-06" db="EMBL/GenBank/DDBJ databases">
        <authorList>
            <person name="Zeng Y."/>
            <person name="Huang Y."/>
        </authorList>
    </citation>
    <scope>NUCLEOTIDE SEQUENCE [LARGE SCALE GENOMIC DNA]</scope>
    <source>
        <strain evidence="3 4">PQ-2</strain>
    </source>
</reference>
<dbReference type="GO" id="GO:0016740">
    <property type="term" value="F:transferase activity"/>
    <property type="evidence" value="ECO:0007669"/>
    <property type="project" value="UniProtKB-KW"/>
</dbReference>
<dbReference type="SUPFAM" id="SSF56672">
    <property type="entry name" value="DNA/RNA polymerases"/>
    <property type="match status" value="1"/>
</dbReference>
<dbReference type="InterPro" id="IPR001126">
    <property type="entry name" value="UmuC"/>
</dbReference>
<dbReference type="KEGG" id="cna:AB433_15770"/>
<evidence type="ECO:0000313" key="3">
    <source>
        <dbReference type="EMBL" id="AKM11099.1"/>
    </source>
</evidence>
<dbReference type="Gene3D" id="1.10.150.20">
    <property type="entry name" value="5' to 3' exonuclease, C-terminal subdomain"/>
    <property type="match status" value="1"/>
</dbReference>
<dbReference type="OrthoDB" id="9788640at2"/>
<keyword evidence="3" id="KW-0808">Transferase</keyword>
<dbReference type="AlphaFoldDB" id="A0A0G3XKJ6"/>
<protein>
    <submittedName>
        <fullName evidence="3">Nucleotidyltransferase</fullName>
    </submittedName>
</protein>
<gene>
    <name evidence="3" type="ORF">AB433_15770</name>
</gene>
<dbReference type="Proteomes" id="UP000035287">
    <property type="component" value="Chromosome"/>
</dbReference>
<dbReference type="InterPro" id="IPR043128">
    <property type="entry name" value="Rev_trsase/Diguanyl_cyclase"/>
</dbReference>
<dbReference type="PANTHER" id="PTHR35369:SF2">
    <property type="entry name" value="BLR3025 PROTEIN"/>
    <property type="match status" value="1"/>
</dbReference>
<evidence type="ECO:0000313" key="4">
    <source>
        <dbReference type="Proteomes" id="UP000035287"/>
    </source>
</evidence>
<proteinExistence type="inferred from homology"/>
<dbReference type="PANTHER" id="PTHR35369">
    <property type="entry name" value="BLR3025 PROTEIN-RELATED"/>
    <property type="match status" value="1"/>
</dbReference>
<accession>A0A0G3XKJ6</accession>
<evidence type="ECO:0000256" key="2">
    <source>
        <dbReference type="ARBA" id="ARBA00022763"/>
    </source>
</evidence>
<sequence>MTRAVSLFLPSWPTDRLIRTLGASAPSPETPLALVGREGRKRLILAFNAAARAEGIMPGMAVAKAQALVAGLDVRDADPAGDEAALERLAIWALRRYSPIVAADPPDGLRLDMAGASHLLGGEEGFVADLAKRLADTGIAARIAIAPTYGAAHGLARFSRSPLIIVEPGDLDAQLAPLPIAALRLDAATVDSLRRLGVDTVGELAAMPRAPLTLRFGPEVGRRLDQAYGRTGEPFELVEAPELIRVRRAFAEPIGAPETLARYTGKLVVQLCEELEREGLGARRLDLLFTRVDNRIEAIRAGTAKPLRDVKRMTRLLCDKIETIAPGFGIELMTLTASVAEPLDYRSTVTSLIEPAAPDLSDLVDTLANRMAHGRLYRCAPTQSEVPERSVARIEPLAAPIGVSWPNDWPRPSRLLDPPAPVEAMALLPDHPPASFTWGGVRRRVKRADGPERIFGEWWVRDGELSVVRDYFQVEDEAGERFWLFRRGDGEDPNTGDHRWYLHGIFA</sequence>
<dbReference type="InterPro" id="IPR043502">
    <property type="entry name" value="DNA/RNA_pol_sf"/>
</dbReference>
<name>A0A0G3XKJ6_9SPHN</name>
<dbReference type="Pfam" id="PF00817">
    <property type="entry name" value="IMS"/>
    <property type="match status" value="1"/>
</dbReference>
<dbReference type="Gene3D" id="3.30.70.270">
    <property type="match status" value="1"/>
</dbReference>
<dbReference type="Gene3D" id="3.40.1170.60">
    <property type="match status" value="1"/>
</dbReference>
<comment type="similarity">
    <text evidence="1">Belongs to the DNA polymerase type-Y family.</text>
</comment>